<dbReference type="InterPro" id="IPR036936">
    <property type="entry name" value="CRIB_dom_sf"/>
</dbReference>
<dbReference type="Pfam" id="PF00786">
    <property type="entry name" value="PBD"/>
    <property type="match status" value="1"/>
</dbReference>
<feature type="domain" description="CRIB" evidence="3">
    <location>
        <begin position="88"/>
        <end position="101"/>
    </location>
</feature>
<dbReference type="PANTHER" id="PTHR23177">
    <property type="entry name" value="MKIAA1688 PROTEIN"/>
    <property type="match status" value="1"/>
</dbReference>
<dbReference type="InterPro" id="IPR008936">
    <property type="entry name" value="Rho_GTPase_activation_prot"/>
</dbReference>
<keyword evidence="1" id="KW-0343">GTPase activation</keyword>
<organism evidence="5 6">
    <name type="scientific">Spirodela intermedia</name>
    <name type="common">Intermediate duckweed</name>
    <dbReference type="NCBI Taxonomy" id="51605"/>
    <lineage>
        <taxon>Eukaryota</taxon>
        <taxon>Viridiplantae</taxon>
        <taxon>Streptophyta</taxon>
        <taxon>Embryophyta</taxon>
        <taxon>Tracheophyta</taxon>
        <taxon>Spermatophyta</taxon>
        <taxon>Magnoliopsida</taxon>
        <taxon>Liliopsida</taxon>
        <taxon>Araceae</taxon>
        <taxon>Lemnoideae</taxon>
        <taxon>Spirodela</taxon>
    </lineage>
</organism>
<dbReference type="Proteomes" id="UP000663760">
    <property type="component" value="Chromosome 2"/>
</dbReference>
<sequence length="364" mass="40490">MTKFELHEQEDDGEGEESDEGGLDGKVILEEPEGWRAWSGRQYEQPQRSPRRRRQQFPVLTLVVAALRKSLVTCSVDPREDVYPPANIGWPTDVQHVAHVTFDRFQGFLGLPAELEHDVSIRAPSASASVFGVSAKSMQCSFDNRGNSVPTILLLMQQHLYSKGGLHAEGVFRVNAENGQEVYVRDQLNKGVVPPDVDLHCLASLIKAWFRELPSGVLDSITPDQVMHCNTEEECSQLVGMLPPTEAALLYWAINLMADVVQYEHYNKMNARNIAMVFAPNLTKMADPLTALIHAVQVMNLLRMLIAKTLGGRPEAVPEGKTVGSNTCTRFESTEEEVSIFEEGEEIAGRSPEKLMKAPWASSY</sequence>
<evidence type="ECO:0000259" key="4">
    <source>
        <dbReference type="PROSITE" id="PS50238"/>
    </source>
</evidence>
<dbReference type="SMART" id="SM00324">
    <property type="entry name" value="RhoGAP"/>
    <property type="match status" value="1"/>
</dbReference>
<dbReference type="SUPFAM" id="SSF48350">
    <property type="entry name" value="GTPase activation domain, GAP"/>
    <property type="match status" value="1"/>
</dbReference>
<dbReference type="OrthoDB" id="185175at2759"/>
<dbReference type="SMART" id="SM00285">
    <property type="entry name" value="PBD"/>
    <property type="match status" value="1"/>
</dbReference>
<evidence type="ECO:0000256" key="2">
    <source>
        <dbReference type="SAM" id="MobiDB-lite"/>
    </source>
</evidence>
<evidence type="ECO:0000313" key="5">
    <source>
        <dbReference type="EMBL" id="CAA7391292.1"/>
    </source>
</evidence>
<evidence type="ECO:0000259" key="3">
    <source>
        <dbReference type="PROSITE" id="PS50108"/>
    </source>
</evidence>
<dbReference type="GO" id="GO:0005096">
    <property type="term" value="F:GTPase activator activity"/>
    <property type="evidence" value="ECO:0007669"/>
    <property type="project" value="UniProtKB-KW"/>
</dbReference>
<feature type="compositionally biased region" description="Acidic residues" evidence="2">
    <location>
        <begin position="8"/>
        <end position="22"/>
    </location>
</feature>
<dbReference type="PANTHER" id="PTHR23177:SF64">
    <property type="entry name" value="RHO GTPASE-ACTIVATING PROTEIN 1"/>
    <property type="match status" value="1"/>
</dbReference>
<protein>
    <submittedName>
        <fullName evidence="5">Uncharacterized protein</fullName>
    </submittedName>
</protein>
<dbReference type="InterPro" id="IPR000095">
    <property type="entry name" value="CRIB_dom"/>
</dbReference>
<dbReference type="FunFam" id="1.10.555.10:FF:000046">
    <property type="entry name" value="Rho GTPase-activating protein 5"/>
    <property type="match status" value="1"/>
</dbReference>
<dbReference type="AlphaFoldDB" id="A0A7I8K2N0"/>
<reference evidence="5" key="1">
    <citation type="submission" date="2020-02" db="EMBL/GenBank/DDBJ databases">
        <authorList>
            <person name="Scholz U."/>
            <person name="Mascher M."/>
            <person name="Fiebig A."/>
        </authorList>
    </citation>
    <scope>NUCLEOTIDE SEQUENCE</scope>
</reference>
<dbReference type="InterPro" id="IPR044785">
    <property type="entry name" value="RopGAP1-5"/>
</dbReference>
<dbReference type="Gene3D" id="1.10.555.10">
    <property type="entry name" value="Rho GTPase activation protein"/>
    <property type="match status" value="1"/>
</dbReference>
<dbReference type="CDD" id="cd00132">
    <property type="entry name" value="CRIB"/>
    <property type="match status" value="1"/>
</dbReference>
<gene>
    <name evidence="5" type="ORF">SI8410_02002620</name>
</gene>
<dbReference type="EMBL" id="LR746265">
    <property type="protein sequence ID" value="CAA7391292.1"/>
    <property type="molecule type" value="Genomic_DNA"/>
</dbReference>
<feature type="region of interest" description="Disordered" evidence="2">
    <location>
        <begin position="1"/>
        <end position="26"/>
    </location>
</feature>
<evidence type="ECO:0000313" key="6">
    <source>
        <dbReference type="Proteomes" id="UP000663760"/>
    </source>
</evidence>
<dbReference type="InterPro" id="IPR000198">
    <property type="entry name" value="RhoGAP_dom"/>
</dbReference>
<dbReference type="Pfam" id="PF00620">
    <property type="entry name" value="RhoGAP"/>
    <property type="match status" value="1"/>
</dbReference>
<dbReference type="PROSITE" id="PS50238">
    <property type="entry name" value="RHOGAP"/>
    <property type="match status" value="1"/>
</dbReference>
<dbReference type="PROSITE" id="PS50108">
    <property type="entry name" value="CRIB"/>
    <property type="match status" value="1"/>
</dbReference>
<dbReference type="Gene3D" id="3.90.810.10">
    <property type="entry name" value="CRIB domain"/>
    <property type="match status" value="1"/>
</dbReference>
<name>A0A7I8K2N0_SPIIN</name>
<dbReference type="CDD" id="cd00159">
    <property type="entry name" value="RhoGAP"/>
    <property type="match status" value="1"/>
</dbReference>
<feature type="domain" description="Rho-GAP" evidence="4">
    <location>
        <begin position="136"/>
        <end position="310"/>
    </location>
</feature>
<evidence type="ECO:0000256" key="1">
    <source>
        <dbReference type="ARBA" id="ARBA00022468"/>
    </source>
</evidence>
<dbReference type="GO" id="GO:0007165">
    <property type="term" value="P:signal transduction"/>
    <property type="evidence" value="ECO:0007669"/>
    <property type="project" value="InterPro"/>
</dbReference>
<keyword evidence="6" id="KW-1185">Reference proteome</keyword>
<accession>A0A7I8K2N0</accession>
<proteinExistence type="predicted"/>